<evidence type="ECO:0000259" key="1">
    <source>
        <dbReference type="Pfam" id="PF06114"/>
    </source>
</evidence>
<dbReference type="STRING" id="1121298.SAMN05444401_1767"/>
<dbReference type="InterPro" id="IPR010359">
    <property type="entry name" value="IrrE_HExxH"/>
</dbReference>
<dbReference type="Proteomes" id="UP000184080">
    <property type="component" value="Unassembled WGS sequence"/>
</dbReference>
<name>A0A1M6F100_9CLOT</name>
<protein>
    <recommendedName>
        <fullName evidence="1">IrrE N-terminal-like domain-containing protein</fullName>
    </recommendedName>
</protein>
<evidence type="ECO:0000313" key="3">
    <source>
        <dbReference type="Proteomes" id="UP000184080"/>
    </source>
</evidence>
<dbReference type="RefSeq" id="WP_073005599.1">
    <property type="nucleotide sequence ID" value="NZ_FQZO01000002.1"/>
</dbReference>
<dbReference type="Pfam" id="PF06114">
    <property type="entry name" value="Peptidase_M78"/>
    <property type="match status" value="1"/>
</dbReference>
<gene>
    <name evidence="2" type="ORF">SAMN05444401_1767</name>
</gene>
<dbReference type="OrthoDB" id="9816277at2"/>
<reference evidence="2 3" key="1">
    <citation type="submission" date="2016-11" db="EMBL/GenBank/DDBJ databases">
        <authorList>
            <person name="Jaros S."/>
            <person name="Januszkiewicz K."/>
            <person name="Wedrychowicz H."/>
        </authorList>
    </citation>
    <scope>NUCLEOTIDE SEQUENCE [LARGE SCALE GENOMIC DNA]</scope>
    <source>
        <strain evidence="2 3">DSM 21864</strain>
    </source>
</reference>
<proteinExistence type="predicted"/>
<sequence>MLGYKWIDDIILGLIDRYGTNNIYEICNDEGIKIVKLDPENILLNKKEAYYYRDIEGNEVIFIRNNLDPNLEQFILKHELGHALLHPDILSAPYTLSNTGKLERQANYFALKLSNLKFDRVELEGMTLEQISKYFKIPYKPLEQLF</sequence>
<dbReference type="EMBL" id="FQZO01000002">
    <property type="protein sequence ID" value="SHI91321.1"/>
    <property type="molecule type" value="Genomic_DNA"/>
</dbReference>
<organism evidence="2 3">
    <name type="scientific">Clostridium amylolyticum</name>
    <dbReference type="NCBI Taxonomy" id="1121298"/>
    <lineage>
        <taxon>Bacteria</taxon>
        <taxon>Bacillati</taxon>
        <taxon>Bacillota</taxon>
        <taxon>Clostridia</taxon>
        <taxon>Eubacteriales</taxon>
        <taxon>Clostridiaceae</taxon>
        <taxon>Clostridium</taxon>
    </lineage>
</organism>
<accession>A0A1M6F100</accession>
<dbReference type="AlphaFoldDB" id="A0A1M6F100"/>
<evidence type="ECO:0000313" key="2">
    <source>
        <dbReference type="EMBL" id="SHI91321.1"/>
    </source>
</evidence>
<keyword evidence="3" id="KW-1185">Reference proteome</keyword>
<feature type="domain" description="IrrE N-terminal-like" evidence="1">
    <location>
        <begin position="27"/>
        <end position="140"/>
    </location>
</feature>
<dbReference type="Gene3D" id="1.10.10.2910">
    <property type="match status" value="1"/>
</dbReference>